<dbReference type="KEGG" id="pnt:G5B91_06800"/>
<organism evidence="2 3">
    <name type="scientific">Pseudomonas nitroreducens</name>
    <dbReference type="NCBI Taxonomy" id="46680"/>
    <lineage>
        <taxon>Bacteria</taxon>
        <taxon>Pseudomonadati</taxon>
        <taxon>Pseudomonadota</taxon>
        <taxon>Gammaproteobacteria</taxon>
        <taxon>Pseudomonadales</taxon>
        <taxon>Pseudomonadaceae</taxon>
        <taxon>Pseudomonas</taxon>
    </lineage>
</organism>
<evidence type="ECO:0000259" key="1">
    <source>
        <dbReference type="Pfam" id="PF13011"/>
    </source>
</evidence>
<protein>
    <recommendedName>
        <fullName evidence="1">DNA-binding domain-containing protein</fullName>
    </recommendedName>
</protein>
<dbReference type="InterPro" id="IPR024967">
    <property type="entry name" value="DNA-bd_IS481-type"/>
</dbReference>
<sequence>MDDQGLRVEETAQAAYVSARTAYKWFRCLEEAGFMDRSSRPHPCPLSTAKTLIEQLIARSRAHQTYRSHMTWRGQPAPALVFSNNWG</sequence>
<evidence type="ECO:0000313" key="2">
    <source>
        <dbReference type="EMBL" id="QIE90818.1"/>
    </source>
</evidence>
<name>A0A6G6J641_PSENT</name>
<dbReference type="Pfam" id="PF13011">
    <property type="entry name" value="LZ_Tnp_IS481"/>
    <property type="match status" value="1"/>
</dbReference>
<proteinExistence type="predicted"/>
<dbReference type="EMBL" id="CP049140">
    <property type="protein sequence ID" value="QIE90818.1"/>
    <property type="molecule type" value="Genomic_DNA"/>
</dbReference>
<dbReference type="Proteomes" id="UP000501063">
    <property type="component" value="Chromosome"/>
</dbReference>
<dbReference type="RefSeq" id="WP_079767517.1">
    <property type="nucleotide sequence ID" value="NZ_CP049140.1"/>
</dbReference>
<dbReference type="AlphaFoldDB" id="A0A6G6J641"/>
<feature type="domain" description="DNA-binding" evidence="1">
    <location>
        <begin position="6"/>
        <end position="59"/>
    </location>
</feature>
<evidence type="ECO:0000313" key="3">
    <source>
        <dbReference type="Proteomes" id="UP000501063"/>
    </source>
</evidence>
<reference evidence="2 3" key="1">
    <citation type="submission" date="2020-02" db="EMBL/GenBank/DDBJ databases">
        <title>Integrative conjugative elements (ICEs) and plasmids drive adaptation of Pseudomonas nitroreducens strain HBP1 to wastewater environment.</title>
        <authorList>
            <person name="Sentchilo V."/>
            <person name="Carraro N."/>
            <person name="Bertelli C."/>
            <person name="van der Meer J.R."/>
        </authorList>
    </citation>
    <scope>NUCLEOTIDE SEQUENCE [LARGE SCALE GENOMIC DNA]</scope>
    <source>
        <strain evidence="2 3">HBP1</strain>
    </source>
</reference>
<accession>A0A6G6J641</accession>
<gene>
    <name evidence="2" type="ORF">G5B91_06800</name>
</gene>